<reference evidence="1" key="1">
    <citation type="submission" date="2024-06" db="EMBL/GenBank/DDBJ databases">
        <title>Methylostella associata gen. nov., sp. nov., a novel Ancalomicrobiaceae-affiliated facultatively methylotrophic bacteria that feed on methanotrophs of the genus Methylococcus.</title>
        <authorList>
            <person name="Saltykova V."/>
            <person name="Danilova O.V."/>
            <person name="Oshkin I.Y."/>
            <person name="Belova S.E."/>
            <person name="Pimenov N.V."/>
            <person name="Dedysh S.N."/>
        </authorList>
    </citation>
    <scope>NUCLEOTIDE SEQUENCE</scope>
    <source>
        <strain evidence="1">S20</strain>
    </source>
</reference>
<dbReference type="Gene3D" id="1.20.5.420">
    <property type="entry name" value="Immunoglobulin FC, subunit C"/>
    <property type="match status" value="1"/>
</dbReference>
<accession>A0AAU7X5U0</accession>
<protein>
    <recommendedName>
        <fullName evidence="2">EscE/YscE/SsaE family type III secretion system needle protein co-chaperone</fullName>
    </recommendedName>
</protein>
<organism evidence="1">
    <name type="scientific">Methyloraptor flagellatus</name>
    <dbReference type="NCBI Taxonomy" id="3162530"/>
    <lineage>
        <taxon>Bacteria</taxon>
        <taxon>Pseudomonadati</taxon>
        <taxon>Pseudomonadota</taxon>
        <taxon>Alphaproteobacteria</taxon>
        <taxon>Hyphomicrobiales</taxon>
        <taxon>Ancalomicrobiaceae</taxon>
        <taxon>Methyloraptor</taxon>
    </lineage>
</organism>
<dbReference type="EMBL" id="CP158568">
    <property type="protein sequence ID" value="XBY42955.1"/>
    <property type="molecule type" value="Genomic_DNA"/>
</dbReference>
<dbReference type="RefSeq" id="WP_407048058.1">
    <property type="nucleotide sequence ID" value="NZ_CP158568.1"/>
</dbReference>
<gene>
    <name evidence="1" type="ORF">ABS361_12620</name>
</gene>
<dbReference type="AlphaFoldDB" id="A0AAU7X5U0"/>
<name>A0AAU7X5U0_9HYPH</name>
<proteinExistence type="predicted"/>
<evidence type="ECO:0000313" key="1">
    <source>
        <dbReference type="EMBL" id="XBY42955.1"/>
    </source>
</evidence>
<evidence type="ECO:0008006" key="2">
    <source>
        <dbReference type="Google" id="ProtNLM"/>
    </source>
</evidence>
<sequence length="85" mass="9344">MDISMSDLADRLQSQDGAEVRAEVERRLAALKRSVASELRGGRSLDEFDRLRAFEAGVDAAMSVVTSMTSKSPLATRTKVNRDRS</sequence>
<dbReference type="KEGG" id="mflg:ABS361_12620"/>